<evidence type="ECO:0000313" key="5">
    <source>
        <dbReference type="Proteomes" id="UP000640489"/>
    </source>
</evidence>
<keyword evidence="5" id="KW-1185">Reference proteome</keyword>
<dbReference type="AlphaFoldDB" id="A0A930VJQ1"/>
<dbReference type="InterPro" id="IPR013549">
    <property type="entry name" value="DUF1731"/>
</dbReference>
<reference evidence="4" key="1">
    <citation type="submission" date="2020-11" db="EMBL/GenBank/DDBJ databases">
        <title>Nocardioides sp. nov., isolated from Soil of Cynanchum wilfordii Hemsley rhizosphere.</title>
        <authorList>
            <person name="Lee J.-S."/>
            <person name="Suh M.K."/>
            <person name="Kim J.-S."/>
        </authorList>
    </citation>
    <scope>NUCLEOTIDE SEQUENCE</scope>
    <source>
        <strain evidence="4">KCTC 19275</strain>
    </source>
</reference>
<evidence type="ECO:0000259" key="2">
    <source>
        <dbReference type="Pfam" id="PF01370"/>
    </source>
</evidence>
<proteinExistence type="inferred from homology"/>
<feature type="domain" description="NAD-dependent epimerase/dehydratase" evidence="2">
    <location>
        <begin position="3"/>
        <end position="126"/>
    </location>
</feature>
<evidence type="ECO:0000259" key="3">
    <source>
        <dbReference type="Pfam" id="PF08338"/>
    </source>
</evidence>
<dbReference type="InterPro" id="IPR036291">
    <property type="entry name" value="NAD(P)-bd_dom_sf"/>
</dbReference>
<accession>A0A930VJQ1</accession>
<feature type="domain" description="DUF1731" evidence="3">
    <location>
        <begin position="248"/>
        <end position="292"/>
    </location>
</feature>
<comment type="caution">
    <text evidence="4">The sequence shown here is derived from an EMBL/GenBank/DDBJ whole genome shotgun (WGS) entry which is preliminary data.</text>
</comment>
<dbReference type="NCBIfam" id="TIGR01777">
    <property type="entry name" value="yfcH"/>
    <property type="match status" value="1"/>
</dbReference>
<dbReference type="InterPro" id="IPR010099">
    <property type="entry name" value="SDR39U1"/>
</dbReference>
<dbReference type="EMBL" id="JADKPN010000019">
    <property type="protein sequence ID" value="MBF4765802.1"/>
    <property type="molecule type" value="Genomic_DNA"/>
</dbReference>
<evidence type="ECO:0000256" key="1">
    <source>
        <dbReference type="ARBA" id="ARBA00009353"/>
    </source>
</evidence>
<organism evidence="4 5">
    <name type="scientific">Nocardioides islandensis</name>
    <dbReference type="NCBI Taxonomy" id="433663"/>
    <lineage>
        <taxon>Bacteria</taxon>
        <taxon>Bacillati</taxon>
        <taxon>Actinomycetota</taxon>
        <taxon>Actinomycetes</taxon>
        <taxon>Propionibacteriales</taxon>
        <taxon>Nocardioidaceae</taxon>
        <taxon>Nocardioides</taxon>
    </lineage>
</organism>
<sequence>MHVLVAGASGFLGRHLVEALRARGDQVRTLTRSAPKGVDEVAWDPASGKLDPSALDDVDVVVNVAGSPTLGNPHSGTWARELRESRVSTTRTLAEAIAEHPGRPAFLAQNGVGWYGDHGPEVITEASDSRGDAFMTQVSRDWQDAATPAVDAGARVCFLRTVPVYDRTSPPLKQLLLMFKLGLGAQLSDGRQFFPVISLRDWVGAAVHLAHDPSVSGPVNMCAPRTPTNAEFTQSLASALHRKALLRVPAFVIRPGAGRMANEVLGSLNVTPEVLDKAGFEFHDQDVDDVLATALARP</sequence>
<dbReference type="Pfam" id="PF08338">
    <property type="entry name" value="DUF1731"/>
    <property type="match status" value="1"/>
</dbReference>
<comment type="similarity">
    <text evidence="1">Belongs to the NAD(P)-dependent epimerase/dehydratase family. SDR39U1 subfamily.</text>
</comment>
<dbReference type="PANTHER" id="PTHR11092">
    <property type="entry name" value="SUGAR NUCLEOTIDE EPIMERASE RELATED"/>
    <property type="match status" value="1"/>
</dbReference>
<gene>
    <name evidence="4" type="ORF">ISU07_21935</name>
</gene>
<dbReference type="SUPFAM" id="SSF51735">
    <property type="entry name" value="NAD(P)-binding Rossmann-fold domains"/>
    <property type="match status" value="1"/>
</dbReference>
<dbReference type="Gene3D" id="3.40.50.720">
    <property type="entry name" value="NAD(P)-binding Rossmann-like Domain"/>
    <property type="match status" value="1"/>
</dbReference>
<protein>
    <submittedName>
        <fullName evidence="4">TIGR01777 family protein</fullName>
    </submittedName>
</protein>
<dbReference type="Pfam" id="PF01370">
    <property type="entry name" value="Epimerase"/>
    <property type="match status" value="1"/>
</dbReference>
<name>A0A930VJQ1_9ACTN</name>
<dbReference type="RefSeq" id="WP_194708986.1">
    <property type="nucleotide sequence ID" value="NZ_JADKPN010000019.1"/>
</dbReference>
<dbReference type="PANTHER" id="PTHR11092:SF0">
    <property type="entry name" value="EPIMERASE FAMILY PROTEIN SDR39U1"/>
    <property type="match status" value="1"/>
</dbReference>
<evidence type="ECO:0000313" key="4">
    <source>
        <dbReference type="EMBL" id="MBF4765802.1"/>
    </source>
</evidence>
<dbReference type="Proteomes" id="UP000640489">
    <property type="component" value="Unassembled WGS sequence"/>
</dbReference>
<dbReference type="InterPro" id="IPR001509">
    <property type="entry name" value="Epimerase_deHydtase"/>
</dbReference>